<dbReference type="InterPro" id="IPR013216">
    <property type="entry name" value="Methyltransf_11"/>
</dbReference>
<dbReference type="SUPFAM" id="SSF53335">
    <property type="entry name" value="S-adenosyl-L-methionine-dependent methyltransferases"/>
    <property type="match status" value="1"/>
</dbReference>
<dbReference type="EC" id="2.1.1.-" evidence="2"/>
<dbReference type="Proteomes" id="UP001162834">
    <property type="component" value="Chromosome"/>
</dbReference>
<evidence type="ECO:0000259" key="1">
    <source>
        <dbReference type="Pfam" id="PF08241"/>
    </source>
</evidence>
<feature type="domain" description="Methyltransferase type 11" evidence="1">
    <location>
        <begin position="74"/>
        <end position="162"/>
    </location>
</feature>
<gene>
    <name evidence="2" type="ORF">DSM104329_03831</name>
</gene>
<dbReference type="PANTHER" id="PTHR43591">
    <property type="entry name" value="METHYLTRANSFERASE"/>
    <property type="match status" value="1"/>
</dbReference>
<keyword evidence="2" id="KW-0808">Transferase</keyword>
<proteinExistence type="predicted"/>
<organism evidence="2 3">
    <name type="scientific">Capillimicrobium parvum</name>
    <dbReference type="NCBI Taxonomy" id="2884022"/>
    <lineage>
        <taxon>Bacteria</taxon>
        <taxon>Bacillati</taxon>
        <taxon>Actinomycetota</taxon>
        <taxon>Thermoleophilia</taxon>
        <taxon>Solirubrobacterales</taxon>
        <taxon>Capillimicrobiaceae</taxon>
        <taxon>Capillimicrobium</taxon>
    </lineage>
</organism>
<reference evidence="2" key="1">
    <citation type="journal article" date="2022" name="Int. J. Syst. Evol. Microbiol.">
        <title>Pseudomonas aegrilactucae sp. nov. and Pseudomonas morbosilactucae sp. nov., pathogens causing bacterial rot of lettuce in Japan.</title>
        <authorList>
            <person name="Sawada H."/>
            <person name="Fujikawa T."/>
            <person name="Satou M."/>
        </authorList>
    </citation>
    <scope>NUCLEOTIDE SEQUENCE</scope>
    <source>
        <strain evidence="2">0166_1</strain>
    </source>
</reference>
<dbReference type="Gene3D" id="3.40.50.150">
    <property type="entry name" value="Vaccinia Virus protein VP39"/>
    <property type="match status" value="1"/>
</dbReference>
<protein>
    <submittedName>
        <fullName evidence="2">Methyltransferase</fullName>
        <ecNumber evidence="2">2.1.1.-</ecNumber>
    </submittedName>
</protein>
<evidence type="ECO:0000313" key="2">
    <source>
        <dbReference type="EMBL" id="UGS37415.1"/>
    </source>
</evidence>
<dbReference type="GO" id="GO:0032259">
    <property type="term" value="P:methylation"/>
    <property type="evidence" value="ECO:0007669"/>
    <property type="project" value="UniProtKB-KW"/>
</dbReference>
<dbReference type="PANTHER" id="PTHR43591:SF24">
    <property type="entry name" value="2-METHOXY-6-POLYPRENYL-1,4-BENZOQUINOL METHYLASE, MITOCHONDRIAL"/>
    <property type="match status" value="1"/>
</dbReference>
<evidence type="ECO:0000313" key="3">
    <source>
        <dbReference type="Proteomes" id="UP001162834"/>
    </source>
</evidence>
<dbReference type="Pfam" id="PF08241">
    <property type="entry name" value="Methyltransf_11"/>
    <property type="match status" value="1"/>
</dbReference>
<keyword evidence="2" id="KW-0489">Methyltransferase</keyword>
<dbReference type="EMBL" id="CP087164">
    <property type="protein sequence ID" value="UGS37415.1"/>
    <property type="molecule type" value="Genomic_DNA"/>
</dbReference>
<keyword evidence="3" id="KW-1185">Reference proteome</keyword>
<sequence>MTHVHGGGRLLCPAVSAAARTEPPVEHGLARIRQLWTLFRNEQTDPEPFYTVLAREAVADLDRRYGPLRGQRIVDLGSGPGFYARAFRNAGADCIPVDNSRDELELAGAAPENHVLADAADLPFEDESVDGVFASNLLEHAPDTAGIIGEIERVLKPGGWAYVSWTNWYSPWGGHDMSPYHLLGPERGPALYERRHGEPRKNTYGEGLFAVHIGPTLRLVRQFPRLRIERVEPRYWPKLRFIVAIPGLREVATWNCVIRLRKR</sequence>
<name>A0A9E6XZM8_9ACTN</name>
<dbReference type="KEGG" id="sbae:DSM104329_03831"/>
<dbReference type="AlphaFoldDB" id="A0A9E6XZM8"/>
<dbReference type="GO" id="GO:0008757">
    <property type="term" value="F:S-adenosylmethionine-dependent methyltransferase activity"/>
    <property type="evidence" value="ECO:0007669"/>
    <property type="project" value="InterPro"/>
</dbReference>
<dbReference type="InterPro" id="IPR029063">
    <property type="entry name" value="SAM-dependent_MTases_sf"/>
</dbReference>
<accession>A0A9E6XZM8</accession>
<dbReference type="CDD" id="cd02440">
    <property type="entry name" value="AdoMet_MTases"/>
    <property type="match status" value="1"/>
</dbReference>